<reference evidence="1" key="1">
    <citation type="submission" date="2018-01" db="EMBL/GenBank/DDBJ databases">
        <title>Draft genome sequence of Bandra megavirus.</title>
        <authorList>
            <person name="Chatterjee A."/>
            <person name="Yadav R."/>
            <person name="Kondabagil K."/>
        </authorList>
    </citation>
    <scope>NUCLEOTIDE SEQUENCE</scope>
    <source>
        <strain evidence="1">KK-1</strain>
    </source>
</reference>
<accession>A0A2K9V705</accession>
<proteinExistence type="predicted"/>
<evidence type="ECO:0000313" key="1">
    <source>
        <dbReference type="EMBL" id="AUV58000.1"/>
    </source>
</evidence>
<name>A0A2K9V705_9VIRU</name>
<organism evidence="1">
    <name type="scientific">Bandra megavirus</name>
    <dbReference type="NCBI Taxonomy" id="2071566"/>
    <lineage>
        <taxon>Viruses</taxon>
        <taxon>Varidnaviria</taxon>
        <taxon>Bamfordvirae</taxon>
        <taxon>Nucleocytoviricota</taxon>
        <taxon>Megaviricetes</taxon>
        <taxon>Imitervirales</taxon>
        <taxon>Mimiviridae</taxon>
        <taxon>Megamimivirinae</taxon>
        <taxon>Megavirus</taxon>
    </lineage>
</organism>
<sequence>MKSNKSYHKLYKKYKKKYINLKQSLETNQLNNKCLYNYFFIHGSFRYSGFINILRDGVIYPGKYLKYEQRNFGASYASKFVFSNIYFEDIKNLVGPIQFSFILHPKILYENGFYFNEGWQGGPNNNSLHIKNTDTPIQIFNKLDTIRTFLSNPEKIGGVIDKNVFMSHEILFDHPINLSGGTLLCIVCWNVTNEQLEEIHDAISDKSYKNIKILTKEYEFPKLEDMIY</sequence>
<dbReference type="Pfam" id="PF19164">
    <property type="entry name" value="DUF5846"/>
    <property type="match status" value="1"/>
</dbReference>
<protein>
    <submittedName>
        <fullName evidence="1">Uncharacterized protein</fullName>
    </submittedName>
</protein>
<dbReference type="EMBL" id="MG779297">
    <property type="protein sequence ID" value="AUV58000.1"/>
    <property type="molecule type" value="Genomic_DNA"/>
</dbReference>
<dbReference type="InterPro" id="IPR043886">
    <property type="entry name" value="DUF5846"/>
</dbReference>